<dbReference type="AlphaFoldDB" id="A0A221SWK0"/>
<dbReference type="InterPro" id="IPR016171">
    <property type="entry name" value="Vanillyl_alc_oxidase_C-sub2"/>
</dbReference>
<evidence type="ECO:0000259" key="8">
    <source>
        <dbReference type="PROSITE" id="PS51387"/>
    </source>
</evidence>
<keyword evidence="4" id="KW-0274">FAD</keyword>
<evidence type="ECO:0000256" key="1">
    <source>
        <dbReference type="ARBA" id="ARBA00001974"/>
    </source>
</evidence>
<dbReference type="InterPro" id="IPR006094">
    <property type="entry name" value="Oxid_FAD_bind_N"/>
</dbReference>
<evidence type="ECO:0000313" key="9">
    <source>
        <dbReference type="EMBL" id="ASN81027.1"/>
    </source>
</evidence>
<dbReference type="GO" id="GO:0008720">
    <property type="term" value="F:D-lactate dehydrogenase (NAD+) activity"/>
    <property type="evidence" value="ECO:0007669"/>
    <property type="project" value="TreeGrafter"/>
</dbReference>
<dbReference type="InterPro" id="IPR016169">
    <property type="entry name" value="FAD-bd_PCMH_sub2"/>
</dbReference>
<name>A0A221SWK0_9DEIO</name>
<dbReference type="SUPFAM" id="SSF56176">
    <property type="entry name" value="FAD-binding/transporter-associated domain-like"/>
    <property type="match status" value="1"/>
</dbReference>
<dbReference type="STRING" id="317577.GCA_000419625_02223"/>
<dbReference type="GO" id="GO:0004458">
    <property type="term" value="F:D-lactate dehydrogenase (cytochrome) activity"/>
    <property type="evidence" value="ECO:0007669"/>
    <property type="project" value="UniProtKB-EC"/>
</dbReference>
<dbReference type="PROSITE" id="PS51387">
    <property type="entry name" value="FAD_PCMH"/>
    <property type="match status" value="1"/>
</dbReference>
<dbReference type="Pfam" id="PF02913">
    <property type="entry name" value="FAD-oxidase_C"/>
    <property type="match status" value="1"/>
</dbReference>
<dbReference type="Gene3D" id="3.30.465.10">
    <property type="match status" value="1"/>
</dbReference>
<dbReference type="InterPro" id="IPR016166">
    <property type="entry name" value="FAD-bd_PCMH"/>
</dbReference>
<dbReference type="InterPro" id="IPR016164">
    <property type="entry name" value="FAD-linked_Oxase-like_C"/>
</dbReference>
<dbReference type="PANTHER" id="PTHR11748:SF111">
    <property type="entry name" value="D-LACTATE DEHYDROGENASE, MITOCHONDRIAL-RELATED"/>
    <property type="match status" value="1"/>
</dbReference>
<keyword evidence="5" id="KW-0809">Transit peptide</keyword>
<sequence length="459" mass="49472">MQETALSALRARFGEAFSVSAAVREAHARDESRLDFHLPDGVLHARSEQDVVDALALARQHRFPVTPFAAGSSLEGQIVPVHGGLSLDVTGMNAVLGIEPGGFQATVQPGVPYPELNRQARRHGLFWAVDPGAEATLGGMASTNASGTGAVRYGTTRDNVLEMRVALMDGRMIRVGSRARKTSAGYDLKHLFIGAEGTLGVITELTVRLWPLPEELLALRCTFPTVREAAECAVLVMGAALNPERLELMDEPMIAAVNRHLGRTYPEQPTLWIELAAASPAALQDALEVCRALCLDAGAQDVATATAAEERRALWEARHKAYTAMSAQYPGHAQLSTDACVPLHRLPDVLDFTRQRCLDRGLNTSFVGHVGDGNFHVLFHAPPDDHATWAAIHATYDELMQATLAAGGTCTGEHGVGLHKQKYLAQEHGDTLDVMRDLKRLFDPHGLLNPGKILPDPAG</sequence>
<dbReference type="Gene3D" id="3.30.70.2740">
    <property type="match status" value="1"/>
</dbReference>
<dbReference type="FunFam" id="3.30.70.2740:FF:000001">
    <property type="entry name" value="D-lactate dehydrogenase mitochondrial"/>
    <property type="match status" value="1"/>
</dbReference>
<feature type="domain" description="FAD-binding PCMH-type" evidence="8">
    <location>
        <begin position="35"/>
        <end position="212"/>
    </location>
</feature>
<comment type="cofactor">
    <cofactor evidence="1">
        <name>FAD</name>
        <dbReference type="ChEBI" id="CHEBI:57692"/>
    </cofactor>
</comment>
<dbReference type="EC" id="1.1.2.4" evidence="7"/>
<evidence type="ECO:0000256" key="4">
    <source>
        <dbReference type="ARBA" id="ARBA00022827"/>
    </source>
</evidence>
<dbReference type="SUPFAM" id="SSF55103">
    <property type="entry name" value="FAD-linked oxidases, C-terminal domain"/>
    <property type="match status" value="1"/>
</dbReference>
<dbReference type="Pfam" id="PF01565">
    <property type="entry name" value="FAD_binding_4"/>
    <property type="match status" value="1"/>
</dbReference>
<organism evidence="9 10">
    <name type="scientific">Deinococcus ficus</name>
    <dbReference type="NCBI Taxonomy" id="317577"/>
    <lineage>
        <taxon>Bacteria</taxon>
        <taxon>Thermotogati</taxon>
        <taxon>Deinococcota</taxon>
        <taxon>Deinococci</taxon>
        <taxon>Deinococcales</taxon>
        <taxon>Deinococcaceae</taxon>
        <taxon>Deinococcus</taxon>
    </lineage>
</organism>
<dbReference type="RefSeq" id="WP_027461773.1">
    <property type="nucleotide sequence ID" value="NZ_CP021081.1"/>
</dbReference>
<dbReference type="FunFam" id="1.10.45.10:FF:000001">
    <property type="entry name" value="D-lactate dehydrogenase mitochondrial"/>
    <property type="match status" value="1"/>
</dbReference>
<dbReference type="Proteomes" id="UP000259030">
    <property type="component" value="Chromosome"/>
</dbReference>
<dbReference type="GO" id="GO:1903457">
    <property type="term" value="P:lactate catabolic process"/>
    <property type="evidence" value="ECO:0007669"/>
    <property type="project" value="TreeGrafter"/>
</dbReference>
<evidence type="ECO:0000256" key="3">
    <source>
        <dbReference type="ARBA" id="ARBA00022630"/>
    </source>
</evidence>
<evidence type="ECO:0000256" key="6">
    <source>
        <dbReference type="ARBA" id="ARBA00023002"/>
    </source>
</evidence>
<dbReference type="FunFam" id="3.30.465.10:FF:000016">
    <property type="entry name" value="probable D-lactate dehydrogenase, mitochondrial"/>
    <property type="match status" value="1"/>
</dbReference>
<evidence type="ECO:0000256" key="7">
    <source>
        <dbReference type="ARBA" id="ARBA00038897"/>
    </source>
</evidence>
<dbReference type="PANTHER" id="PTHR11748">
    <property type="entry name" value="D-LACTATE DEHYDROGENASE"/>
    <property type="match status" value="1"/>
</dbReference>
<keyword evidence="6" id="KW-0560">Oxidoreductase</keyword>
<evidence type="ECO:0000256" key="5">
    <source>
        <dbReference type="ARBA" id="ARBA00022946"/>
    </source>
</evidence>
<keyword evidence="3" id="KW-0285">Flavoprotein</keyword>
<dbReference type="Gene3D" id="1.10.45.10">
    <property type="entry name" value="Vanillyl-alcohol Oxidase, Chain A, domain 4"/>
    <property type="match status" value="1"/>
</dbReference>
<accession>A0A221SWK0</accession>
<comment type="similarity">
    <text evidence="2">Belongs to the FAD-binding oxidoreductase/transferase type 4 family.</text>
</comment>
<dbReference type="InterPro" id="IPR004113">
    <property type="entry name" value="FAD-bd_oxidored_4_C"/>
</dbReference>
<proteinExistence type="inferred from homology"/>
<reference evidence="9 10" key="1">
    <citation type="submission" date="2017-05" db="EMBL/GenBank/DDBJ databases">
        <title>The complete genome sequence of Deinococcus ficus isolated from the rhizosphere of the Ficus religiosa L. in Taiwan.</title>
        <authorList>
            <person name="Wu K.-M."/>
            <person name="Liao T.-L."/>
            <person name="Liu Y.-M."/>
            <person name="Young C.-C."/>
            <person name="Tsai S.-F."/>
        </authorList>
    </citation>
    <scope>NUCLEOTIDE SEQUENCE [LARGE SCALE GENOMIC DNA]</scope>
    <source>
        <strain evidence="9 10">CC-FR2-10</strain>
    </source>
</reference>
<keyword evidence="10" id="KW-1185">Reference proteome</keyword>
<dbReference type="KEGG" id="dfc:DFI_08465"/>
<evidence type="ECO:0000313" key="10">
    <source>
        <dbReference type="Proteomes" id="UP000259030"/>
    </source>
</evidence>
<protein>
    <recommendedName>
        <fullName evidence="7">D-lactate dehydrogenase (cytochrome)</fullName>
        <ecNumber evidence="7">1.1.2.4</ecNumber>
    </recommendedName>
</protein>
<dbReference type="EMBL" id="CP021081">
    <property type="protein sequence ID" value="ASN81027.1"/>
    <property type="molecule type" value="Genomic_DNA"/>
</dbReference>
<dbReference type="GO" id="GO:0071949">
    <property type="term" value="F:FAD binding"/>
    <property type="evidence" value="ECO:0007669"/>
    <property type="project" value="InterPro"/>
</dbReference>
<gene>
    <name evidence="9" type="ORF">DFI_08465</name>
</gene>
<dbReference type="InterPro" id="IPR036318">
    <property type="entry name" value="FAD-bd_PCMH-like_sf"/>
</dbReference>
<evidence type="ECO:0000256" key="2">
    <source>
        <dbReference type="ARBA" id="ARBA00008000"/>
    </source>
</evidence>